<reference evidence="2 3" key="1">
    <citation type="submission" date="2020-03" db="EMBL/GenBank/DDBJ databases">
        <title>Tamlana sp. nov, isolated from XXX.</title>
        <authorList>
            <person name="Cao W.R."/>
        </authorList>
    </citation>
    <scope>NUCLEOTIDE SEQUENCE [LARGE SCALE GENOMIC DNA]</scope>
    <source>
        <strain evidence="2 3">HST1-43</strain>
    </source>
</reference>
<keyword evidence="1" id="KW-0812">Transmembrane</keyword>
<keyword evidence="3" id="KW-1185">Reference proteome</keyword>
<dbReference type="EMBL" id="JAAVJS010000022">
    <property type="protein sequence ID" value="NJX16519.1"/>
    <property type="molecule type" value="Genomic_DNA"/>
</dbReference>
<feature type="transmembrane region" description="Helical" evidence="1">
    <location>
        <begin position="53"/>
        <end position="79"/>
    </location>
</feature>
<keyword evidence="1" id="KW-1133">Transmembrane helix</keyword>
<dbReference type="RefSeq" id="WP_167919175.1">
    <property type="nucleotide sequence ID" value="NZ_JAAVJS010000022.1"/>
</dbReference>
<protein>
    <submittedName>
        <fullName evidence="2">Uncharacterized protein</fullName>
    </submittedName>
</protein>
<feature type="transmembrane region" description="Helical" evidence="1">
    <location>
        <begin position="7"/>
        <end position="33"/>
    </location>
</feature>
<proteinExistence type="predicted"/>
<sequence length="115" mass="13460">MKYLKRIIYLVTIPAIGFSITLLTFYFHAGIVLGKLPKYNQPDPKTLEFYENYEMLISFFGNLWVITALLWLLLALIYLFKNRKNIFWKPIVISAFAQGLAIAILFSEITEWFAD</sequence>
<accession>A0ABX1DFJ8</accession>
<evidence type="ECO:0000313" key="2">
    <source>
        <dbReference type="EMBL" id="NJX16519.1"/>
    </source>
</evidence>
<evidence type="ECO:0000313" key="3">
    <source>
        <dbReference type="Proteomes" id="UP000760545"/>
    </source>
</evidence>
<dbReference type="Proteomes" id="UP000760545">
    <property type="component" value="Unassembled WGS sequence"/>
</dbReference>
<evidence type="ECO:0000256" key="1">
    <source>
        <dbReference type="SAM" id="Phobius"/>
    </source>
</evidence>
<feature type="transmembrane region" description="Helical" evidence="1">
    <location>
        <begin position="86"/>
        <end position="106"/>
    </location>
</feature>
<organism evidence="2 3">
    <name type="scientific">Tamlana crocina</name>
    <dbReference type="NCBI Taxonomy" id="393006"/>
    <lineage>
        <taxon>Bacteria</taxon>
        <taxon>Pseudomonadati</taxon>
        <taxon>Bacteroidota</taxon>
        <taxon>Flavobacteriia</taxon>
        <taxon>Flavobacteriales</taxon>
        <taxon>Flavobacteriaceae</taxon>
        <taxon>Tamlana</taxon>
    </lineage>
</organism>
<gene>
    <name evidence="2" type="ORF">HC176_13575</name>
</gene>
<name>A0ABX1DFJ8_9FLAO</name>
<keyword evidence="1" id="KW-0472">Membrane</keyword>
<comment type="caution">
    <text evidence="2">The sequence shown here is derived from an EMBL/GenBank/DDBJ whole genome shotgun (WGS) entry which is preliminary data.</text>
</comment>